<comment type="caution">
    <text evidence="7">The sequence shown here is derived from an EMBL/GenBank/DDBJ whole genome shotgun (WGS) entry which is preliminary data.</text>
</comment>
<evidence type="ECO:0000313" key="8">
    <source>
        <dbReference type="Proteomes" id="UP000613580"/>
    </source>
</evidence>
<dbReference type="InterPro" id="IPR002893">
    <property type="entry name" value="Znf_MYND"/>
</dbReference>
<protein>
    <recommendedName>
        <fullName evidence="6">MYND-type domain-containing protein</fullName>
    </recommendedName>
</protein>
<evidence type="ECO:0000256" key="2">
    <source>
        <dbReference type="ARBA" id="ARBA00022771"/>
    </source>
</evidence>
<proteinExistence type="predicted"/>
<reference evidence="7" key="1">
    <citation type="submission" date="2020-05" db="EMBL/GenBank/DDBJ databases">
        <title>Mycena genomes resolve the evolution of fungal bioluminescence.</title>
        <authorList>
            <person name="Tsai I.J."/>
        </authorList>
    </citation>
    <scope>NUCLEOTIDE SEQUENCE</scope>
    <source>
        <strain evidence="7">110903Hualien_Pintung</strain>
    </source>
</reference>
<dbReference type="EMBL" id="JACAZE010000008">
    <property type="protein sequence ID" value="KAF7308145.1"/>
    <property type="molecule type" value="Genomic_DNA"/>
</dbReference>
<evidence type="ECO:0000256" key="4">
    <source>
        <dbReference type="PROSITE-ProRule" id="PRU00134"/>
    </source>
</evidence>
<feature type="region of interest" description="Disordered" evidence="5">
    <location>
        <begin position="1"/>
        <end position="22"/>
    </location>
</feature>
<dbReference type="PROSITE" id="PS01360">
    <property type="entry name" value="ZF_MYND_1"/>
    <property type="match status" value="1"/>
</dbReference>
<dbReference type="GO" id="GO:0000981">
    <property type="term" value="F:DNA-binding transcription factor activity, RNA polymerase II-specific"/>
    <property type="evidence" value="ECO:0007669"/>
    <property type="project" value="TreeGrafter"/>
</dbReference>
<dbReference type="InterPro" id="IPR058518">
    <property type="entry name" value="DUF8205"/>
</dbReference>
<evidence type="ECO:0000256" key="3">
    <source>
        <dbReference type="ARBA" id="ARBA00022833"/>
    </source>
</evidence>
<dbReference type="Gene3D" id="6.10.140.2220">
    <property type="match status" value="1"/>
</dbReference>
<feature type="compositionally biased region" description="Pro residues" evidence="5">
    <location>
        <begin position="1"/>
        <end position="13"/>
    </location>
</feature>
<gene>
    <name evidence="7" type="ORF">HMN09_00662200</name>
</gene>
<sequence>MPTFPIPTDPLPNAPTEGPLSGIPWRAAPDASKFRKFQNQHQTSKADVRASRDVVKGTCAKCMKAEDDELKLKQCAKCQAVRYCSKECQKADWSAHKHACKLDSSSISVNKIGSALLASDFLNDKLQRCFISAFKMTTIPRSRLSTEMFVGVADVAIEPSTATDFFNLTIAMRDQLTADAEKVPQSLYDVPATVQIHSFRANADRYRASSPVPEGGIEVWKRMRTILDEQGHRDWAVGLLAVAKTHAPKLVALLPVPIPRAVLDHMRTKPTLEFSMSGQRITRHATVDTMLEAMNEHLKHDAKRNTLGLRTTMAAADIQVLWDYAAREPGQSKDKVYYMEDPDYAAALMQQWYGREFAPKLSMVLRNDL</sequence>
<name>A0A8H6SZP7_MYCCL</name>
<dbReference type="GO" id="GO:0008270">
    <property type="term" value="F:zinc ion binding"/>
    <property type="evidence" value="ECO:0007669"/>
    <property type="project" value="UniProtKB-KW"/>
</dbReference>
<evidence type="ECO:0000256" key="1">
    <source>
        <dbReference type="ARBA" id="ARBA00022723"/>
    </source>
</evidence>
<keyword evidence="2 4" id="KW-0863">Zinc-finger</keyword>
<dbReference type="InterPro" id="IPR024119">
    <property type="entry name" value="TF_DEAF-1"/>
</dbReference>
<feature type="domain" description="MYND-type" evidence="6">
    <location>
        <begin position="59"/>
        <end position="100"/>
    </location>
</feature>
<dbReference type="OrthoDB" id="5231159at2759"/>
<dbReference type="AlphaFoldDB" id="A0A8H6SZP7"/>
<dbReference type="PANTHER" id="PTHR10237:SF14">
    <property type="entry name" value="MYND-TYPE DOMAIN-CONTAINING PROTEIN"/>
    <property type="match status" value="1"/>
</dbReference>
<dbReference type="Proteomes" id="UP000613580">
    <property type="component" value="Unassembled WGS sequence"/>
</dbReference>
<dbReference type="GO" id="GO:0005634">
    <property type="term" value="C:nucleus"/>
    <property type="evidence" value="ECO:0007669"/>
    <property type="project" value="TreeGrafter"/>
</dbReference>
<evidence type="ECO:0000256" key="5">
    <source>
        <dbReference type="SAM" id="MobiDB-lite"/>
    </source>
</evidence>
<dbReference type="PROSITE" id="PS50865">
    <property type="entry name" value="ZF_MYND_2"/>
    <property type="match status" value="1"/>
</dbReference>
<dbReference type="Pfam" id="PF26632">
    <property type="entry name" value="DUF8205"/>
    <property type="match status" value="1"/>
</dbReference>
<keyword evidence="1" id="KW-0479">Metal-binding</keyword>
<dbReference type="PANTHER" id="PTHR10237">
    <property type="entry name" value="DEFORMED EPIDERMAL AUTOREGULATORY FACTOR 1 HOMOLOG SUPPRESSIN"/>
    <property type="match status" value="1"/>
</dbReference>
<evidence type="ECO:0000313" key="7">
    <source>
        <dbReference type="EMBL" id="KAF7308145.1"/>
    </source>
</evidence>
<keyword evidence="8" id="KW-1185">Reference proteome</keyword>
<dbReference type="Pfam" id="PF01753">
    <property type="entry name" value="zf-MYND"/>
    <property type="match status" value="1"/>
</dbReference>
<organism evidence="7 8">
    <name type="scientific">Mycena chlorophos</name>
    <name type="common">Agaric fungus</name>
    <name type="synonym">Agaricus chlorophos</name>
    <dbReference type="NCBI Taxonomy" id="658473"/>
    <lineage>
        <taxon>Eukaryota</taxon>
        <taxon>Fungi</taxon>
        <taxon>Dikarya</taxon>
        <taxon>Basidiomycota</taxon>
        <taxon>Agaricomycotina</taxon>
        <taxon>Agaricomycetes</taxon>
        <taxon>Agaricomycetidae</taxon>
        <taxon>Agaricales</taxon>
        <taxon>Marasmiineae</taxon>
        <taxon>Mycenaceae</taxon>
        <taxon>Mycena</taxon>
    </lineage>
</organism>
<accession>A0A8H6SZP7</accession>
<keyword evidence="3" id="KW-0862">Zinc</keyword>
<evidence type="ECO:0000259" key="6">
    <source>
        <dbReference type="PROSITE" id="PS50865"/>
    </source>
</evidence>
<dbReference type="SUPFAM" id="SSF144232">
    <property type="entry name" value="HIT/MYND zinc finger-like"/>
    <property type="match status" value="1"/>
</dbReference>